<dbReference type="PANTHER" id="PTHR21301">
    <property type="entry name" value="REVERSE TRANSCRIPTASE"/>
    <property type="match status" value="1"/>
</dbReference>
<keyword evidence="2" id="KW-1185">Reference proteome</keyword>
<reference evidence="1" key="2">
    <citation type="submission" date="2020-11" db="EMBL/GenBank/DDBJ databases">
        <authorList>
            <person name="McCartney M.A."/>
            <person name="Auch B."/>
            <person name="Kono T."/>
            <person name="Mallez S."/>
            <person name="Becker A."/>
            <person name="Gohl D.M."/>
            <person name="Silverstein K.A.T."/>
            <person name="Koren S."/>
            <person name="Bechman K.B."/>
            <person name="Herman A."/>
            <person name="Abrahante J.E."/>
            <person name="Garbe J."/>
        </authorList>
    </citation>
    <scope>NUCLEOTIDE SEQUENCE</scope>
    <source>
        <strain evidence="1">Duluth1</strain>
        <tissue evidence="1">Whole animal</tissue>
    </source>
</reference>
<comment type="caution">
    <text evidence="1">The sequence shown here is derived from an EMBL/GenBank/DDBJ whole genome shotgun (WGS) entry which is preliminary data.</text>
</comment>
<dbReference type="Proteomes" id="UP000828390">
    <property type="component" value="Unassembled WGS sequence"/>
</dbReference>
<reference evidence="1" key="1">
    <citation type="journal article" date="2019" name="bioRxiv">
        <title>The Genome of the Zebra Mussel, Dreissena polymorpha: A Resource for Invasive Species Research.</title>
        <authorList>
            <person name="McCartney M.A."/>
            <person name="Auch B."/>
            <person name="Kono T."/>
            <person name="Mallez S."/>
            <person name="Zhang Y."/>
            <person name="Obille A."/>
            <person name="Becker A."/>
            <person name="Abrahante J.E."/>
            <person name="Garbe J."/>
            <person name="Badalamenti J.P."/>
            <person name="Herman A."/>
            <person name="Mangelson H."/>
            <person name="Liachko I."/>
            <person name="Sullivan S."/>
            <person name="Sone E.D."/>
            <person name="Koren S."/>
            <person name="Silverstein K.A.T."/>
            <person name="Beckman K.B."/>
            <person name="Gohl D.M."/>
        </authorList>
    </citation>
    <scope>NUCLEOTIDE SEQUENCE</scope>
    <source>
        <strain evidence="1">Duluth1</strain>
        <tissue evidence="1">Whole animal</tissue>
    </source>
</reference>
<protein>
    <submittedName>
        <fullName evidence="1">Uncharacterized protein</fullName>
    </submittedName>
</protein>
<proteinExistence type="predicted"/>
<evidence type="ECO:0000313" key="1">
    <source>
        <dbReference type="EMBL" id="KAH3700158.1"/>
    </source>
</evidence>
<accession>A0A9D4BM77</accession>
<name>A0A9D4BM77_DREPO</name>
<gene>
    <name evidence="1" type="ORF">DPMN_075128</name>
</gene>
<evidence type="ECO:0000313" key="2">
    <source>
        <dbReference type="Proteomes" id="UP000828390"/>
    </source>
</evidence>
<organism evidence="1 2">
    <name type="scientific">Dreissena polymorpha</name>
    <name type="common">Zebra mussel</name>
    <name type="synonym">Mytilus polymorpha</name>
    <dbReference type="NCBI Taxonomy" id="45954"/>
    <lineage>
        <taxon>Eukaryota</taxon>
        <taxon>Metazoa</taxon>
        <taxon>Spiralia</taxon>
        <taxon>Lophotrochozoa</taxon>
        <taxon>Mollusca</taxon>
        <taxon>Bivalvia</taxon>
        <taxon>Autobranchia</taxon>
        <taxon>Heteroconchia</taxon>
        <taxon>Euheterodonta</taxon>
        <taxon>Imparidentia</taxon>
        <taxon>Neoheterodontei</taxon>
        <taxon>Myida</taxon>
        <taxon>Dreissenoidea</taxon>
        <taxon>Dreissenidae</taxon>
        <taxon>Dreissena</taxon>
    </lineage>
</organism>
<sequence>MAYFVKRGVNEQQAIATSPITCAPKLWKRYVDDILEIVRKGHVNQLTEHLNTVDTTGSIKNTNEEEAEGKIPFLNSLIVRKED</sequence>
<dbReference type="EMBL" id="JAIWYP010000015">
    <property type="protein sequence ID" value="KAH3700158.1"/>
    <property type="molecule type" value="Genomic_DNA"/>
</dbReference>
<dbReference type="AlphaFoldDB" id="A0A9D4BM77"/>
<dbReference type="PANTHER" id="PTHR21301:SF11">
    <property type="entry name" value="GIY-YIG DOMAIN-CONTAINING PROTEIN"/>
    <property type="match status" value="1"/>
</dbReference>